<keyword evidence="2" id="KW-1185">Reference proteome</keyword>
<protein>
    <submittedName>
        <fullName evidence="1">Uncharacterized protein</fullName>
    </submittedName>
</protein>
<evidence type="ECO:0000313" key="1">
    <source>
        <dbReference type="EMBL" id="GAA0623723.1"/>
    </source>
</evidence>
<gene>
    <name evidence="1" type="ORF">GCM10010394_63080</name>
</gene>
<comment type="caution">
    <text evidence="1">The sequence shown here is derived from an EMBL/GenBank/DDBJ whole genome shotgun (WGS) entry which is preliminary data.</text>
</comment>
<accession>A0ABP3S294</accession>
<evidence type="ECO:0000313" key="2">
    <source>
        <dbReference type="Proteomes" id="UP001500668"/>
    </source>
</evidence>
<dbReference type="EMBL" id="BAAACA010000052">
    <property type="protein sequence ID" value="GAA0623723.1"/>
    <property type="molecule type" value="Genomic_DNA"/>
</dbReference>
<dbReference type="Proteomes" id="UP001500668">
    <property type="component" value="Unassembled WGS sequence"/>
</dbReference>
<proteinExistence type="predicted"/>
<reference evidence="2" key="1">
    <citation type="journal article" date="2019" name="Int. J. Syst. Evol. Microbiol.">
        <title>The Global Catalogue of Microorganisms (GCM) 10K type strain sequencing project: providing services to taxonomists for standard genome sequencing and annotation.</title>
        <authorList>
            <consortium name="The Broad Institute Genomics Platform"/>
            <consortium name="The Broad Institute Genome Sequencing Center for Infectious Disease"/>
            <person name="Wu L."/>
            <person name="Ma J."/>
        </authorList>
    </citation>
    <scope>NUCLEOTIDE SEQUENCE [LARGE SCALE GENOMIC DNA]</scope>
    <source>
        <strain evidence="2">JCM 5067</strain>
    </source>
</reference>
<name>A0ABP3S294_9ACTN</name>
<organism evidence="1 2">
    <name type="scientific">Streptomyces crystallinus</name>
    <dbReference type="NCBI Taxonomy" id="68191"/>
    <lineage>
        <taxon>Bacteria</taxon>
        <taxon>Bacillati</taxon>
        <taxon>Actinomycetota</taxon>
        <taxon>Actinomycetes</taxon>
        <taxon>Kitasatosporales</taxon>
        <taxon>Streptomycetaceae</taxon>
        <taxon>Streptomyces</taxon>
    </lineage>
</organism>
<sequence>MSVRGAEEHITQAVAVEVGTWHSAGHWLRCRAVCGGVAGEGHAGGQGEGGGEVPRTCEAYARQGAAERFRHGFLPVDDMSVDGWGWELPAEGSESPPQAASCLFRVGRRGQ</sequence>